<organism evidence="2 3">
    <name type="scientific">Frigoriglobus tundricola</name>
    <dbReference type="NCBI Taxonomy" id="2774151"/>
    <lineage>
        <taxon>Bacteria</taxon>
        <taxon>Pseudomonadati</taxon>
        <taxon>Planctomycetota</taxon>
        <taxon>Planctomycetia</taxon>
        <taxon>Gemmatales</taxon>
        <taxon>Gemmataceae</taxon>
        <taxon>Frigoriglobus</taxon>
    </lineage>
</organism>
<evidence type="ECO:0000313" key="3">
    <source>
        <dbReference type="Proteomes" id="UP000503447"/>
    </source>
</evidence>
<dbReference type="EMBL" id="CP053452">
    <property type="protein sequence ID" value="QJW93908.1"/>
    <property type="molecule type" value="Genomic_DNA"/>
</dbReference>
<dbReference type="RefSeq" id="WP_171475974.1">
    <property type="nucleotide sequence ID" value="NZ_CP053452.2"/>
</dbReference>
<keyword evidence="3" id="KW-1185">Reference proteome</keyword>
<evidence type="ECO:0000313" key="2">
    <source>
        <dbReference type="EMBL" id="QJW93908.1"/>
    </source>
</evidence>
<dbReference type="KEGG" id="ftj:FTUN_1422"/>
<sequence length="358" mass="39465">MGLAAVPAAEPPAPAPRGETLTRERASAFAKLALKGARKEFPNKTGHVQLDAADMKTPKGLHPAFYGCYDWHSAVHGHWMLVRVLRAHPDLPDAKGVRAVLAEHLTAENLKAETDYFNRGEAKSFERPYGWAWLLKLAEELHTWDDPDAKKWAANLKPLAGLIANRYVEFFPKQTYPIRAGVHSNTAFGLTFAHDYAVTTGNKKLRAAIEDRARAYYAKDADAPARWEPDGADFLSPSLCEADLMRRVLPPAEFRDWFHKYLPGAVKGEPATLFAPATVTDRTDPQLVHLDGLNLSRAWCLRGILTSLPKDDPARAVLVASAAKHAEAGLKHVASGDYAGEHWLASFAVWMLALPTPE</sequence>
<evidence type="ECO:0000256" key="1">
    <source>
        <dbReference type="SAM" id="MobiDB-lite"/>
    </source>
</evidence>
<dbReference type="Proteomes" id="UP000503447">
    <property type="component" value="Chromosome"/>
</dbReference>
<dbReference type="InterPro" id="IPR021365">
    <property type="entry name" value="DUF2891"/>
</dbReference>
<gene>
    <name evidence="2" type="ORF">FTUN_1422</name>
</gene>
<accession>A0A6M5YIV0</accession>
<protein>
    <recommendedName>
        <fullName evidence="4">DUF2891 domain-containing protein</fullName>
    </recommendedName>
</protein>
<reference evidence="3" key="1">
    <citation type="submission" date="2020-05" db="EMBL/GenBank/DDBJ databases">
        <title>Frigoriglobus tundricola gen. nov., sp. nov., a psychrotolerant cellulolytic planctomycete of the family Gemmataceae with two divergent copies of 16S rRNA gene.</title>
        <authorList>
            <person name="Kulichevskaya I.S."/>
            <person name="Ivanova A.A."/>
            <person name="Naumoff D.G."/>
            <person name="Beletsky A.V."/>
            <person name="Rijpstra W.I.C."/>
            <person name="Sinninghe Damste J.S."/>
            <person name="Mardanov A.V."/>
            <person name="Ravin N.V."/>
            <person name="Dedysh S.N."/>
        </authorList>
    </citation>
    <scope>NUCLEOTIDE SEQUENCE [LARGE SCALE GENOMIC DNA]</scope>
    <source>
        <strain evidence="3">PL17</strain>
    </source>
</reference>
<dbReference type="Pfam" id="PF11199">
    <property type="entry name" value="DUF2891"/>
    <property type="match status" value="1"/>
</dbReference>
<feature type="region of interest" description="Disordered" evidence="1">
    <location>
        <begin position="1"/>
        <end position="21"/>
    </location>
</feature>
<dbReference type="AlphaFoldDB" id="A0A6M5YIV0"/>
<evidence type="ECO:0008006" key="4">
    <source>
        <dbReference type="Google" id="ProtNLM"/>
    </source>
</evidence>
<name>A0A6M5YIV0_9BACT</name>
<proteinExistence type="predicted"/>